<dbReference type="GO" id="GO:0000049">
    <property type="term" value="F:tRNA binding"/>
    <property type="evidence" value="ECO:0007669"/>
    <property type="project" value="InterPro"/>
</dbReference>
<dbReference type="InterPro" id="IPR014729">
    <property type="entry name" value="Rossmann-like_a/b/a_fold"/>
</dbReference>
<dbReference type="GO" id="GO:0016783">
    <property type="term" value="F:sulfurtransferase activity"/>
    <property type="evidence" value="ECO:0007669"/>
    <property type="project" value="TreeGrafter"/>
</dbReference>
<dbReference type="AlphaFoldDB" id="A0A151NKS2"/>
<comment type="caution">
    <text evidence="3">The sequence shown here is derived from an EMBL/GenBank/DDBJ whole genome shotgun (WGS) entry which is preliminary data.</text>
</comment>
<keyword evidence="4" id="KW-1185">Reference proteome</keyword>
<evidence type="ECO:0000256" key="2">
    <source>
        <dbReference type="ARBA" id="ARBA00022694"/>
    </source>
</evidence>
<organism evidence="3 4">
    <name type="scientific">Alligator mississippiensis</name>
    <name type="common">American alligator</name>
    <dbReference type="NCBI Taxonomy" id="8496"/>
    <lineage>
        <taxon>Eukaryota</taxon>
        <taxon>Metazoa</taxon>
        <taxon>Chordata</taxon>
        <taxon>Craniata</taxon>
        <taxon>Vertebrata</taxon>
        <taxon>Euteleostomi</taxon>
        <taxon>Archelosauria</taxon>
        <taxon>Archosauria</taxon>
        <taxon>Crocodylia</taxon>
        <taxon>Alligatoridae</taxon>
        <taxon>Alligatorinae</taxon>
        <taxon>Alligator</taxon>
    </lineage>
</organism>
<proteinExistence type="predicted"/>
<dbReference type="Gene3D" id="3.40.50.620">
    <property type="entry name" value="HUPs"/>
    <property type="match status" value="1"/>
</dbReference>
<dbReference type="GO" id="GO:0005829">
    <property type="term" value="C:cytosol"/>
    <property type="evidence" value="ECO:0007669"/>
    <property type="project" value="TreeGrafter"/>
</dbReference>
<sequence>MCQAGEDYGGCRAPPGRPHVSGAQKCMKCKEGAPVLVIRVGDAFCKACFREYFVHKFRAMLGKNRVIFPGEKVLLALSGGPSSSAMLRQVQEGLSRETAKRLRFVPGVIYVDEGAMCGQSPEEREDTLTRMQALLQASGFPHHLIHLEEVFELPSSILQRAPHAPSPPGSSYKAAVEGFIHQQRRGAAGTGDTMAPEGQVQERLAVLGMQEGAAASPEGLLPASALTEELRRLFGAVTTLTAKEELLQMLRTHLILHTARAC</sequence>
<evidence type="ECO:0000313" key="3">
    <source>
        <dbReference type="EMBL" id="KYO37360.1"/>
    </source>
</evidence>
<evidence type="ECO:0000313" key="4">
    <source>
        <dbReference type="Proteomes" id="UP000050525"/>
    </source>
</evidence>
<evidence type="ECO:0000256" key="1">
    <source>
        <dbReference type="ARBA" id="ARBA00022490"/>
    </source>
</evidence>
<gene>
    <name evidence="3" type="primary">CTU2</name>
    <name evidence="3" type="ORF">Y1Q_0007726</name>
</gene>
<dbReference type="PANTHER" id="PTHR20882:SF14">
    <property type="entry name" value="CYTOPLASMIC TRNA 2-THIOLATION PROTEIN 2"/>
    <property type="match status" value="1"/>
</dbReference>
<keyword evidence="1" id="KW-0963">Cytoplasm</keyword>
<keyword evidence="2" id="KW-0819">tRNA processing</keyword>
<reference evidence="3 4" key="1">
    <citation type="journal article" date="2012" name="Genome Biol.">
        <title>Sequencing three crocodilian genomes to illuminate the evolution of archosaurs and amniotes.</title>
        <authorList>
            <person name="St John J.A."/>
            <person name="Braun E.L."/>
            <person name="Isberg S.R."/>
            <person name="Miles L.G."/>
            <person name="Chong A.Y."/>
            <person name="Gongora J."/>
            <person name="Dalzell P."/>
            <person name="Moran C."/>
            <person name="Bed'hom B."/>
            <person name="Abzhanov A."/>
            <person name="Burgess S.C."/>
            <person name="Cooksey A.M."/>
            <person name="Castoe T.A."/>
            <person name="Crawford N.G."/>
            <person name="Densmore L.D."/>
            <person name="Drew J.C."/>
            <person name="Edwards S.V."/>
            <person name="Faircloth B.C."/>
            <person name="Fujita M.K."/>
            <person name="Greenwold M.J."/>
            <person name="Hoffmann F.G."/>
            <person name="Howard J.M."/>
            <person name="Iguchi T."/>
            <person name="Janes D.E."/>
            <person name="Khan S.Y."/>
            <person name="Kohno S."/>
            <person name="de Koning A.J."/>
            <person name="Lance S.L."/>
            <person name="McCarthy F.M."/>
            <person name="McCormack J.E."/>
            <person name="Merchant M.E."/>
            <person name="Peterson D.G."/>
            <person name="Pollock D.D."/>
            <person name="Pourmand N."/>
            <person name="Raney B.J."/>
            <person name="Roessler K.A."/>
            <person name="Sanford J.R."/>
            <person name="Sawyer R.H."/>
            <person name="Schmidt C.J."/>
            <person name="Triplett E.W."/>
            <person name="Tuberville T.D."/>
            <person name="Venegas-Anaya M."/>
            <person name="Howard J.T."/>
            <person name="Jarvis E.D."/>
            <person name="Guillette L.J.Jr."/>
            <person name="Glenn T.C."/>
            <person name="Green R.E."/>
            <person name="Ray D.A."/>
        </authorList>
    </citation>
    <scope>NUCLEOTIDE SEQUENCE [LARGE SCALE GENOMIC DNA]</scope>
    <source>
        <strain evidence="3">KSC_2009_1</strain>
    </source>
</reference>
<protein>
    <submittedName>
        <fullName evidence="3">Cytoplasmic tRNA 2-thiolation protein 2</fullName>
    </submittedName>
</protein>
<dbReference type="eggNOG" id="KOG2594">
    <property type="taxonomic scope" value="Eukaryota"/>
</dbReference>
<dbReference type="Proteomes" id="UP000050525">
    <property type="component" value="Unassembled WGS sequence"/>
</dbReference>
<dbReference type="STRING" id="8496.A0A151NKS2"/>
<dbReference type="InterPro" id="IPR019407">
    <property type="entry name" value="CTU2"/>
</dbReference>
<dbReference type="SUPFAM" id="SSF52402">
    <property type="entry name" value="Adenine nucleotide alpha hydrolases-like"/>
    <property type="match status" value="1"/>
</dbReference>
<name>A0A151NKS2_ALLMI</name>
<dbReference type="PANTHER" id="PTHR20882">
    <property type="entry name" value="CYTOPLASMIC TRNA 2-THIOLATION PROTEIN 2"/>
    <property type="match status" value="1"/>
</dbReference>
<dbReference type="EMBL" id="AKHW03002742">
    <property type="protein sequence ID" value="KYO37360.1"/>
    <property type="molecule type" value="Genomic_DNA"/>
</dbReference>
<accession>A0A151NKS2</accession>
<dbReference type="GO" id="GO:0002143">
    <property type="term" value="P:tRNA wobble position uridine thiolation"/>
    <property type="evidence" value="ECO:0007669"/>
    <property type="project" value="TreeGrafter"/>
</dbReference>